<reference evidence="2" key="1">
    <citation type="submission" date="2014-11" db="EMBL/GenBank/DDBJ databases">
        <authorList>
            <person name="Amaro Gonzalez C."/>
        </authorList>
    </citation>
    <scope>NUCLEOTIDE SEQUENCE</scope>
</reference>
<evidence type="ECO:0000256" key="1">
    <source>
        <dbReference type="SAM" id="MobiDB-lite"/>
    </source>
</evidence>
<evidence type="ECO:0000313" key="2">
    <source>
        <dbReference type="EMBL" id="JAH94840.1"/>
    </source>
</evidence>
<accession>A0A0E9WZ11</accession>
<proteinExistence type="predicted"/>
<name>A0A0E9WZ11_ANGAN</name>
<feature type="region of interest" description="Disordered" evidence="1">
    <location>
        <begin position="1"/>
        <end position="45"/>
    </location>
</feature>
<protein>
    <submittedName>
        <fullName evidence="2">Uncharacterized protein</fullName>
    </submittedName>
</protein>
<dbReference type="EMBL" id="GBXM01013737">
    <property type="protein sequence ID" value="JAH94840.1"/>
    <property type="molecule type" value="Transcribed_RNA"/>
</dbReference>
<dbReference type="AlphaFoldDB" id="A0A0E9WZ11"/>
<sequence>MSEETHMNIGRTCKLHTEYSATRDSDPEPPSCEADKNSDNKKKKHSPLCEFTFHAFCF</sequence>
<reference evidence="2" key="2">
    <citation type="journal article" date="2015" name="Fish Shellfish Immunol.">
        <title>Early steps in the European eel (Anguilla anguilla)-Vibrio vulnificus interaction in the gills: Role of the RtxA13 toxin.</title>
        <authorList>
            <person name="Callol A."/>
            <person name="Pajuelo D."/>
            <person name="Ebbesson L."/>
            <person name="Teles M."/>
            <person name="MacKenzie S."/>
            <person name="Amaro C."/>
        </authorList>
    </citation>
    <scope>NUCLEOTIDE SEQUENCE</scope>
</reference>
<feature type="compositionally biased region" description="Basic and acidic residues" evidence="1">
    <location>
        <begin position="15"/>
        <end position="26"/>
    </location>
</feature>
<organism evidence="2">
    <name type="scientific">Anguilla anguilla</name>
    <name type="common">European freshwater eel</name>
    <name type="synonym">Muraena anguilla</name>
    <dbReference type="NCBI Taxonomy" id="7936"/>
    <lineage>
        <taxon>Eukaryota</taxon>
        <taxon>Metazoa</taxon>
        <taxon>Chordata</taxon>
        <taxon>Craniata</taxon>
        <taxon>Vertebrata</taxon>
        <taxon>Euteleostomi</taxon>
        <taxon>Actinopterygii</taxon>
        <taxon>Neopterygii</taxon>
        <taxon>Teleostei</taxon>
        <taxon>Anguilliformes</taxon>
        <taxon>Anguillidae</taxon>
        <taxon>Anguilla</taxon>
    </lineage>
</organism>